<dbReference type="EMBL" id="MBFR01000188">
    <property type="protein sequence ID" value="PVU91684.1"/>
    <property type="molecule type" value="Genomic_DNA"/>
</dbReference>
<comment type="caution">
    <text evidence="1">The sequence shown here is derived from an EMBL/GenBank/DDBJ whole genome shotgun (WGS) entry which is preliminary data.</text>
</comment>
<dbReference type="Proteomes" id="UP000245383">
    <property type="component" value="Unassembled WGS sequence"/>
</dbReference>
<evidence type="ECO:0000313" key="2">
    <source>
        <dbReference type="Proteomes" id="UP000245383"/>
    </source>
</evidence>
<sequence>MQEKNFEALNYLIEKFQFLYIKKEQQGAQQAQAIEAQNIECDNPHERFKAPMVDVQSYPRLIEAIPSLETDFFRSPIPRKKKYYDANRIQMALATMTRKIDDYVHIILRSQPQEFRQLKSHQQEEEKQKETLLPAPADCVWHNICNSANLSNVTPNTANNAQNFKGISAKQLIPDNLNIFYEEKRSLILPQKTKTEISYGLSLTLYPHHYKRKMNRKDSDAIIRRRLLNSPRLLEIQQLCRGDGFQNRILDINMQDNKEKILHDYSISRRHLYAHSDTSEVQENFFFQWN</sequence>
<dbReference type="OrthoDB" id="5545891at2759"/>
<organism evidence="1 2">
    <name type="scientific">Smittium simulii</name>
    <dbReference type="NCBI Taxonomy" id="133385"/>
    <lineage>
        <taxon>Eukaryota</taxon>
        <taxon>Fungi</taxon>
        <taxon>Fungi incertae sedis</taxon>
        <taxon>Zoopagomycota</taxon>
        <taxon>Kickxellomycotina</taxon>
        <taxon>Harpellomycetes</taxon>
        <taxon>Harpellales</taxon>
        <taxon>Legeriomycetaceae</taxon>
        <taxon>Smittium</taxon>
    </lineage>
</organism>
<evidence type="ECO:0000313" key="1">
    <source>
        <dbReference type="EMBL" id="PVU91684.1"/>
    </source>
</evidence>
<dbReference type="AlphaFoldDB" id="A0A2T9YHC3"/>
<proteinExistence type="predicted"/>
<reference evidence="1 2" key="1">
    <citation type="journal article" date="2018" name="MBio">
        <title>Comparative Genomics Reveals the Core Gene Toolbox for the Fungus-Insect Symbiosis.</title>
        <authorList>
            <person name="Wang Y."/>
            <person name="Stata M."/>
            <person name="Wang W."/>
            <person name="Stajich J.E."/>
            <person name="White M.M."/>
            <person name="Moncalvo J.M."/>
        </authorList>
    </citation>
    <scope>NUCLEOTIDE SEQUENCE [LARGE SCALE GENOMIC DNA]</scope>
    <source>
        <strain evidence="1 2">SWE-8-4</strain>
    </source>
</reference>
<name>A0A2T9YHC3_9FUNG</name>
<protein>
    <submittedName>
        <fullName evidence="1">Uncharacterized protein</fullName>
    </submittedName>
</protein>
<accession>A0A2T9YHC3</accession>
<gene>
    <name evidence="1" type="ORF">BB561_004261</name>
</gene>
<keyword evidence="2" id="KW-1185">Reference proteome</keyword>